<feature type="binding site" evidence="10">
    <location>
        <begin position="8"/>
        <end position="15"/>
    </location>
    <ligand>
        <name>ATP</name>
        <dbReference type="ChEBI" id="CHEBI:30616"/>
    </ligand>
</feature>
<dbReference type="Pfam" id="PF03054">
    <property type="entry name" value="tRNA_Me_trans"/>
    <property type="match status" value="1"/>
</dbReference>
<dbReference type="NCBIfam" id="NF001138">
    <property type="entry name" value="PRK00143.1"/>
    <property type="match status" value="1"/>
</dbReference>
<dbReference type="OrthoDB" id="9800696at2"/>
<evidence type="ECO:0000256" key="10">
    <source>
        <dbReference type="HAMAP-Rule" id="MF_00144"/>
    </source>
</evidence>
<organism evidence="13 14">
    <name type="scientific">Chloroherpeton thalassium (strain ATCC 35110 / GB-78)</name>
    <dbReference type="NCBI Taxonomy" id="517418"/>
    <lineage>
        <taxon>Bacteria</taxon>
        <taxon>Pseudomonadati</taxon>
        <taxon>Chlorobiota</taxon>
        <taxon>Chlorobiia</taxon>
        <taxon>Chlorobiales</taxon>
        <taxon>Chloroherpetonaceae</taxon>
        <taxon>Chloroherpeton</taxon>
    </lineage>
</organism>
<feature type="site" description="Interaction with tRNA" evidence="10">
    <location>
        <position position="131"/>
    </location>
</feature>
<feature type="active site" description="Cysteine persulfide intermediate" evidence="10">
    <location>
        <position position="202"/>
    </location>
</feature>
<evidence type="ECO:0000256" key="9">
    <source>
        <dbReference type="ARBA" id="ARBA00051542"/>
    </source>
</evidence>
<dbReference type="InterPro" id="IPR023382">
    <property type="entry name" value="MnmA-like_central_sf"/>
</dbReference>
<comment type="catalytic activity">
    <reaction evidence="9 10">
        <text>S-sulfanyl-L-cysteinyl-[protein] + uridine(34) in tRNA + AH2 + ATP = 2-thiouridine(34) in tRNA + L-cysteinyl-[protein] + A + AMP + diphosphate + H(+)</text>
        <dbReference type="Rhea" id="RHEA:47032"/>
        <dbReference type="Rhea" id="RHEA-COMP:10131"/>
        <dbReference type="Rhea" id="RHEA-COMP:11726"/>
        <dbReference type="Rhea" id="RHEA-COMP:11727"/>
        <dbReference type="Rhea" id="RHEA-COMP:11728"/>
        <dbReference type="ChEBI" id="CHEBI:13193"/>
        <dbReference type="ChEBI" id="CHEBI:15378"/>
        <dbReference type="ChEBI" id="CHEBI:17499"/>
        <dbReference type="ChEBI" id="CHEBI:29950"/>
        <dbReference type="ChEBI" id="CHEBI:30616"/>
        <dbReference type="ChEBI" id="CHEBI:33019"/>
        <dbReference type="ChEBI" id="CHEBI:61963"/>
        <dbReference type="ChEBI" id="CHEBI:65315"/>
        <dbReference type="ChEBI" id="CHEBI:87170"/>
        <dbReference type="ChEBI" id="CHEBI:456215"/>
        <dbReference type="EC" id="2.8.1.13"/>
    </reaction>
</comment>
<dbReference type="RefSeq" id="WP_012499970.1">
    <property type="nucleotide sequence ID" value="NC_011026.1"/>
</dbReference>
<dbReference type="HAMAP" id="MF_00144">
    <property type="entry name" value="tRNA_thiouridyl_MnmA"/>
    <property type="match status" value="1"/>
</dbReference>
<feature type="region of interest" description="Interaction with tRNA" evidence="10">
    <location>
        <begin position="152"/>
        <end position="154"/>
    </location>
</feature>
<evidence type="ECO:0000313" key="14">
    <source>
        <dbReference type="Proteomes" id="UP000001208"/>
    </source>
</evidence>
<keyword evidence="1 10" id="KW-0963">Cytoplasm</keyword>
<keyword evidence="7 10" id="KW-0694">RNA-binding</keyword>
<name>B3QRT3_CHLT3</name>
<reference evidence="13 14" key="1">
    <citation type="submission" date="2008-06" db="EMBL/GenBank/DDBJ databases">
        <title>Complete sequence of Chloroherpeton thalassium ATCC 35110.</title>
        <authorList>
            <consortium name="US DOE Joint Genome Institute"/>
            <person name="Lucas S."/>
            <person name="Copeland A."/>
            <person name="Lapidus A."/>
            <person name="Glavina del Rio T."/>
            <person name="Dalin E."/>
            <person name="Tice H."/>
            <person name="Bruce D."/>
            <person name="Goodwin L."/>
            <person name="Pitluck S."/>
            <person name="Schmutz J."/>
            <person name="Larimer F."/>
            <person name="Land M."/>
            <person name="Hauser L."/>
            <person name="Kyrpides N."/>
            <person name="Mikhailova N."/>
            <person name="Liu Z."/>
            <person name="Li T."/>
            <person name="Zhao F."/>
            <person name="Overmann J."/>
            <person name="Bryant D.A."/>
            <person name="Richardson P."/>
        </authorList>
    </citation>
    <scope>NUCLEOTIDE SEQUENCE [LARGE SCALE GENOMIC DNA]</scope>
    <source>
        <strain evidence="14">ATCC 35110 / GB-78</strain>
    </source>
</reference>
<comment type="function">
    <text evidence="10">Catalyzes the 2-thiolation of uridine at the wobble position (U34) of tRNA, leading to the formation of s(2)U34.</text>
</comment>
<dbReference type="PANTHER" id="PTHR11933">
    <property type="entry name" value="TRNA 5-METHYLAMINOMETHYL-2-THIOURIDYLATE -METHYLTRANSFERASE"/>
    <property type="match status" value="1"/>
</dbReference>
<dbReference type="EC" id="2.8.1.13" evidence="10"/>
<accession>B3QRT3</accession>
<feature type="binding site" evidence="10">
    <location>
        <position position="34"/>
    </location>
    <ligand>
        <name>ATP</name>
        <dbReference type="ChEBI" id="CHEBI:30616"/>
    </ligand>
</feature>
<keyword evidence="13" id="KW-0489">Methyltransferase</keyword>
<feature type="binding site" evidence="10">
    <location>
        <position position="130"/>
    </location>
    <ligand>
        <name>ATP</name>
        <dbReference type="ChEBI" id="CHEBI:30616"/>
    </ligand>
</feature>
<dbReference type="Gene3D" id="2.40.30.10">
    <property type="entry name" value="Translation factors"/>
    <property type="match status" value="1"/>
</dbReference>
<keyword evidence="14" id="KW-1185">Reference proteome</keyword>
<evidence type="ECO:0000313" key="13">
    <source>
        <dbReference type="EMBL" id="ACF13886.1"/>
    </source>
</evidence>
<sequence length="365" mass="40698">MKKKVIVGMSGGVDSSVAACLLAEEGFEVIGVTLHTWEKLPKTNNDSEEQNALSPTHEHEEAKQIAAAKGFLHFTIDFREAFQREVIDYFKSEYLLGRTPNPCVICNTKIKWQALLQEAKRHGAAYIATGHYARVAKQEGRFRLLQGCDASKDQSYVLWGLSQEILEKARFPLADYTKDEVRALARKYDLPVAEKDESQEICFIPDNNYERFLKDALPNLAEKIAGGKILDTNQNELGKHRGYPFYTIGQRRGLGISTPAPVYVTDIHAEDNTIVVGSKDDLLHSGLIATDLNWIAFSKLQEPFQAEAKIRYKDTAEPCVVTPLETGCVQVTFETPKRAITPGQAVVFYSGEELLGGGFIQKAIQ</sequence>
<evidence type="ECO:0000256" key="7">
    <source>
        <dbReference type="ARBA" id="ARBA00022884"/>
    </source>
</evidence>
<dbReference type="Pfam" id="PF20259">
    <property type="entry name" value="tRNA_Me_trans_M"/>
    <property type="match status" value="1"/>
</dbReference>
<dbReference type="GO" id="GO:0103016">
    <property type="term" value="F:tRNA-uridine 2-sulfurtransferase activity"/>
    <property type="evidence" value="ECO:0007669"/>
    <property type="project" value="UniProtKB-EC"/>
</dbReference>
<keyword evidence="4 10" id="KW-0819">tRNA processing</keyword>
<dbReference type="GO" id="GO:0032259">
    <property type="term" value="P:methylation"/>
    <property type="evidence" value="ECO:0007669"/>
    <property type="project" value="UniProtKB-KW"/>
</dbReference>
<comment type="caution">
    <text evidence="10">Lacks conserved residue(s) required for the propagation of feature annotation.</text>
</comment>
<evidence type="ECO:0000256" key="1">
    <source>
        <dbReference type="ARBA" id="ARBA00022490"/>
    </source>
</evidence>
<dbReference type="InterPro" id="IPR014729">
    <property type="entry name" value="Rossmann-like_a/b/a_fold"/>
</dbReference>
<dbReference type="HOGENOM" id="CLU_035188_0_0_10"/>
<feature type="region of interest" description="Interaction with tRNA" evidence="10">
    <location>
        <begin position="311"/>
        <end position="312"/>
    </location>
</feature>
<evidence type="ECO:0000256" key="2">
    <source>
        <dbReference type="ARBA" id="ARBA00022555"/>
    </source>
</evidence>
<dbReference type="EMBL" id="CP001100">
    <property type="protein sequence ID" value="ACF13886.1"/>
    <property type="molecule type" value="Genomic_DNA"/>
</dbReference>
<dbReference type="GO" id="GO:0008168">
    <property type="term" value="F:methyltransferase activity"/>
    <property type="evidence" value="ECO:0007669"/>
    <property type="project" value="UniProtKB-KW"/>
</dbReference>
<keyword evidence="5 10" id="KW-0547">Nucleotide-binding</keyword>
<evidence type="ECO:0000256" key="6">
    <source>
        <dbReference type="ARBA" id="ARBA00022840"/>
    </source>
</evidence>
<evidence type="ECO:0000256" key="8">
    <source>
        <dbReference type="ARBA" id="ARBA00023157"/>
    </source>
</evidence>
<feature type="active site" description="Nucleophile" evidence="10">
    <location>
        <position position="106"/>
    </location>
</feature>
<dbReference type="Gene3D" id="3.40.50.620">
    <property type="entry name" value="HUPs"/>
    <property type="match status" value="1"/>
</dbReference>
<proteinExistence type="inferred from homology"/>
<dbReference type="STRING" id="517418.Ctha_1423"/>
<evidence type="ECO:0000256" key="3">
    <source>
        <dbReference type="ARBA" id="ARBA00022679"/>
    </source>
</evidence>
<dbReference type="GO" id="GO:0005524">
    <property type="term" value="F:ATP binding"/>
    <property type="evidence" value="ECO:0007669"/>
    <property type="project" value="UniProtKB-KW"/>
</dbReference>
<dbReference type="Gene3D" id="2.30.30.280">
    <property type="entry name" value="Adenine nucleotide alpha hydrolases-like domains"/>
    <property type="match status" value="1"/>
</dbReference>
<dbReference type="GO" id="GO:0002143">
    <property type="term" value="P:tRNA wobble position uridine thiolation"/>
    <property type="evidence" value="ECO:0007669"/>
    <property type="project" value="TreeGrafter"/>
</dbReference>
<feature type="domain" description="tRNA-specific 2-thiouridylase MnmA-like central" evidence="12">
    <location>
        <begin position="223"/>
        <end position="278"/>
    </location>
</feature>
<comment type="similarity">
    <text evidence="10">Belongs to the MnmA/TRMU family.</text>
</comment>
<protein>
    <recommendedName>
        <fullName evidence="10">tRNA-specific 2-thiouridylase MnmA</fullName>
        <ecNumber evidence="10">2.8.1.13</ecNumber>
    </recommendedName>
</protein>
<dbReference type="InterPro" id="IPR046884">
    <property type="entry name" value="MnmA-like_central"/>
</dbReference>
<dbReference type="PANTHER" id="PTHR11933:SF5">
    <property type="entry name" value="MITOCHONDRIAL TRNA-SPECIFIC 2-THIOURIDYLASE 1"/>
    <property type="match status" value="1"/>
</dbReference>
<dbReference type="Pfam" id="PF20258">
    <property type="entry name" value="tRNA_Me_trans_C"/>
    <property type="match status" value="1"/>
</dbReference>
<dbReference type="Proteomes" id="UP000001208">
    <property type="component" value="Chromosome"/>
</dbReference>
<keyword evidence="8" id="KW-1015">Disulfide bond</keyword>
<evidence type="ECO:0000259" key="11">
    <source>
        <dbReference type="Pfam" id="PF20258"/>
    </source>
</evidence>
<dbReference type="eggNOG" id="COG0482">
    <property type="taxonomic scope" value="Bacteria"/>
</dbReference>
<dbReference type="GO" id="GO:0000049">
    <property type="term" value="F:tRNA binding"/>
    <property type="evidence" value="ECO:0007669"/>
    <property type="project" value="UniProtKB-KW"/>
</dbReference>
<keyword evidence="6 10" id="KW-0067">ATP-binding</keyword>
<keyword evidence="2 10" id="KW-0820">tRNA-binding</keyword>
<dbReference type="GO" id="GO:0005737">
    <property type="term" value="C:cytoplasm"/>
    <property type="evidence" value="ECO:0007669"/>
    <property type="project" value="UniProtKB-SubCell"/>
</dbReference>
<dbReference type="KEGG" id="cts:Ctha_1423"/>
<dbReference type="CDD" id="cd01998">
    <property type="entry name" value="MnmA_TRMU-like"/>
    <property type="match status" value="1"/>
</dbReference>
<evidence type="ECO:0000256" key="5">
    <source>
        <dbReference type="ARBA" id="ARBA00022741"/>
    </source>
</evidence>
<keyword evidence="3 10" id="KW-0808">Transferase</keyword>
<dbReference type="AlphaFoldDB" id="B3QRT3"/>
<dbReference type="NCBIfam" id="TIGR00420">
    <property type="entry name" value="trmU"/>
    <property type="match status" value="1"/>
</dbReference>
<dbReference type="FunFam" id="2.40.30.10:FF:000023">
    <property type="entry name" value="tRNA-specific 2-thiouridylase MnmA"/>
    <property type="match status" value="1"/>
</dbReference>
<feature type="domain" description="tRNA-specific 2-thiouridylase MnmA-like C-terminal" evidence="11">
    <location>
        <begin position="286"/>
        <end position="360"/>
    </location>
</feature>
<feature type="site" description="Interaction with tRNA" evidence="10">
    <location>
        <position position="344"/>
    </location>
</feature>
<comment type="subcellular location">
    <subcellularLocation>
        <location evidence="10">Cytoplasm</location>
    </subcellularLocation>
</comment>
<dbReference type="InterPro" id="IPR046885">
    <property type="entry name" value="MnmA-like_C"/>
</dbReference>
<dbReference type="InterPro" id="IPR004506">
    <property type="entry name" value="MnmA-like"/>
</dbReference>
<gene>
    <name evidence="10" type="primary">mnmA</name>
    <name evidence="13" type="ordered locus">Ctha_1423</name>
</gene>
<dbReference type="SUPFAM" id="SSF52402">
    <property type="entry name" value="Adenine nucleotide alpha hydrolases-like"/>
    <property type="match status" value="1"/>
</dbReference>
<evidence type="ECO:0000256" key="4">
    <source>
        <dbReference type="ARBA" id="ARBA00022694"/>
    </source>
</evidence>
<dbReference type="FunFam" id="2.30.30.280:FF:000001">
    <property type="entry name" value="tRNA-specific 2-thiouridylase MnmA"/>
    <property type="match status" value="1"/>
</dbReference>
<evidence type="ECO:0000259" key="12">
    <source>
        <dbReference type="Pfam" id="PF20259"/>
    </source>
</evidence>